<accession>A0ABW3CLU3</accession>
<organism evidence="2 3">
    <name type="scientific">Actinomadura adrarensis</name>
    <dbReference type="NCBI Taxonomy" id="1819600"/>
    <lineage>
        <taxon>Bacteria</taxon>
        <taxon>Bacillati</taxon>
        <taxon>Actinomycetota</taxon>
        <taxon>Actinomycetes</taxon>
        <taxon>Streptosporangiales</taxon>
        <taxon>Thermomonosporaceae</taxon>
        <taxon>Actinomadura</taxon>
    </lineage>
</organism>
<evidence type="ECO:0000313" key="3">
    <source>
        <dbReference type="Proteomes" id="UP001597083"/>
    </source>
</evidence>
<keyword evidence="3" id="KW-1185">Reference proteome</keyword>
<proteinExistence type="predicted"/>
<evidence type="ECO:0000259" key="1">
    <source>
        <dbReference type="Pfam" id="PF13480"/>
    </source>
</evidence>
<feature type="domain" description="BioF2-like acetyltransferase" evidence="1">
    <location>
        <begin position="44"/>
        <end position="187"/>
    </location>
</feature>
<evidence type="ECO:0000313" key="2">
    <source>
        <dbReference type="EMBL" id="MFD0855353.1"/>
    </source>
</evidence>
<feature type="non-terminal residue" evidence="2">
    <location>
        <position position="1"/>
    </location>
</feature>
<protein>
    <submittedName>
        <fullName evidence="2">GNAT family N-acetyltransferase</fullName>
        <ecNumber evidence="2">2.3.1.-</ecNumber>
    </submittedName>
</protein>
<dbReference type="EC" id="2.3.1.-" evidence="2"/>
<dbReference type="Gene3D" id="3.40.630.30">
    <property type="match status" value="1"/>
</dbReference>
<dbReference type="Proteomes" id="UP001597083">
    <property type="component" value="Unassembled WGS sequence"/>
</dbReference>
<sequence>PGSAVLALAEQWPRASWRMPASTCLELPSGDIGTLLARLPGRTAGKVRAKLRRIEASGIAVTPVPSIDAEAGVDRLMELHLRQWQDRPVNQEHTRPRFRRHLASALTELIRDGEAALFEYHCDNELVASDMVLIGRDVVGAYLYGAVPELRDKVDVTLLLLRQDLGVAARAGVPTLSMLRGDEPYKRKWRPDPVANKRLILGRNPAAFTYAITARCRAALSTRKHQLQRASDG</sequence>
<dbReference type="EMBL" id="JBHTIR010003528">
    <property type="protein sequence ID" value="MFD0855353.1"/>
    <property type="molecule type" value="Genomic_DNA"/>
</dbReference>
<dbReference type="InterPro" id="IPR038740">
    <property type="entry name" value="BioF2-like_GNAT_dom"/>
</dbReference>
<dbReference type="InterPro" id="IPR016181">
    <property type="entry name" value="Acyl_CoA_acyltransferase"/>
</dbReference>
<dbReference type="Pfam" id="PF13480">
    <property type="entry name" value="Acetyltransf_6"/>
    <property type="match status" value="1"/>
</dbReference>
<dbReference type="SUPFAM" id="SSF55729">
    <property type="entry name" value="Acyl-CoA N-acyltransferases (Nat)"/>
    <property type="match status" value="1"/>
</dbReference>
<keyword evidence="2" id="KW-0808">Transferase</keyword>
<reference evidence="3" key="1">
    <citation type="journal article" date="2019" name="Int. J. Syst. Evol. Microbiol.">
        <title>The Global Catalogue of Microorganisms (GCM) 10K type strain sequencing project: providing services to taxonomists for standard genome sequencing and annotation.</title>
        <authorList>
            <consortium name="The Broad Institute Genomics Platform"/>
            <consortium name="The Broad Institute Genome Sequencing Center for Infectious Disease"/>
            <person name="Wu L."/>
            <person name="Ma J."/>
        </authorList>
    </citation>
    <scope>NUCLEOTIDE SEQUENCE [LARGE SCALE GENOMIC DNA]</scope>
    <source>
        <strain evidence="3">JCM 31696</strain>
    </source>
</reference>
<comment type="caution">
    <text evidence="2">The sequence shown here is derived from an EMBL/GenBank/DDBJ whole genome shotgun (WGS) entry which is preliminary data.</text>
</comment>
<gene>
    <name evidence="2" type="ORF">ACFQ07_24140</name>
</gene>
<name>A0ABW3CLU3_9ACTN</name>
<dbReference type="GO" id="GO:0016746">
    <property type="term" value="F:acyltransferase activity"/>
    <property type="evidence" value="ECO:0007669"/>
    <property type="project" value="UniProtKB-KW"/>
</dbReference>
<keyword evidence="2" id="KW-0012">Acyltransferase</keyword>